<evidence type="ECO:0000313" key="8">
    <source>
        <dbReference type="EMBL" id="UYV61007.1"/>
    </source>
</evidence>
<evidence type="ECO:0000259" key="6">
    <source>
        <dbReference type="Pfam" id="PF07807"/>
    </source>
</evidence>
<gene>
    <name evidence="8" type="ORF">LAZ67_1003086</name>
</gene>
<keyword evidence="4" id="KW-0539">Nucleus</keyword>
<dbReference type="Proteomes" id="UP001235939">
    <property type="component" value="Chromosome 01"/>
</dbReference>
<feature type="domain" description="Protein RED C-terminal" evidence="6">
    <location>
        <begin position="225"/>
        <end position="284"/>
    </location>
</feature>
<protein>
    <submittedName>
        <fullName evidence="8">IK</fullName>
    </submittedName>
</protein>
<reference evidence="8 9" key="1">
    <citation type="submission" date="2022-01" db="EMBL/GenBank/DDBJ databases">
        <title>A chromosomal length assembly of Cordylochernes scorpioides.</title>
        <authorList>
            <person name="Zeh D."/>
            <person name="Zeh J."/>
        </authorList>
    </citation>
    <scope>NUCLEOTIDE SEQUENCE [LARGE SCALE GENOMIC DNA]</scope>
    <source>
        <strain evidence="8">IN4F17</strain>
        <tissue evidence="8">Whole Body</tissue>
    </source>
</reference>
<evidence type="ECO:0000259" key="7">
    <source>
        <dbReference type="Pfam" id="PF07808"/>
    </source>
</evidence>
<feature type="domain" description="RED-like N-terminal" evidence="7">
    <location>
        <begin position="59"/>
        <end position="91"/>
    </location>
</feature>
<dbReference type="EMBL" id="CP092863">
    <property type="protein sequence ID" value="UYV61007.1"/>
    <property type="molecule type" value="Genomic_DNA"/>
</dbReference>
<evidence type="ECO:0000256" key="1">
    <source>
        <dbReference type="ARBA" id="ARBA00004123"/>
    </source>
</evidence>
<dbReference type="PANTHER" id="PTHR12765">
    <property type="entry name" value="RED PROTEIN IK FACTOR CYTOKINE IK"/>
    <property type="match status" value="1"/>
</dbReference>
<accession>A0ABY6K042</accession>
<evidence type="ECO:0000256" key="5">
    <source>
        <dbReference type="SAM" id="MobiDB-lite"/>
    </source>
</evidence>
<feature type="compositionally biased region" description="Basic and acidic residues" evidence="5">
    <location>
        <begin position="196"/>
        <end position="222"/>
    </location>
</feature>
<dbReference type="InterPro" id="IPR012492">
    <property type="entry name" value="RED_C"/>
</dbReference>
<evidence type="ECO:0000313" key="9">
    <source>
        <dbReference type="Proteomes" id="UP001235939"/>
    </source>
</evidence>
<sequence>MLLILYPWRPYRVLSTWPAESRFISELVTAPPPPFSSGLGTGKGGVKPVKIREPVWLQAKERREGNNTDYQHEDFISSTAGYKAVAPDIKSVVFRSNEAPEKKDLFLPGRMAYVIDLDDEFAESDIPTTLLRSKADYPAIESQSMLSANDIIINKLTQILSYLRQGIHNKKSRKKDHRGGVKSGGTSKEVPATDIPKMDEKSKSDDSRLRAKLSSKLEREMPESYAECYPGAPETEDAVLDSDDEVDYSKMDMGNKKGPIGRWDFDTQEEYSDYMSNKEAMPKVGLCCFRLSPRGSQKEKLE</sequence>
<comment type="subcellular location">
    <subcellularLocation>
        <location evidence="1">Nucleus</location>
    </subcellularLocation>
</comment>
<dbReference type="Pfam" id="PF07808">
    <property type="entry name" value="RED_N"/>
    <property type="match status" value="2"/>
</dbReference>
<evidence type="ECO:0000256" key="4">
    <source>
        <dbReference type="ARBA" id="ARBA00023242"/>
    </source>
</evidence>
<feature type="domain" description="RED-like N-terminal" evidence="7">
    <location>
        <begin position="95"/>
        <end position="176"/>
    </location>
</feature>
<feature type="region of interest" description="Disordered" evidence="5">
    <location>
        <begin position="168"/>
        <end position="237"/>
    </location>
</feature>
<organism evidence="8 9">
    <name type="scientific">Cordylochernes scorpioides</name>
    <dbReference type="NCBI Taxonomy" id="51811"/>
    <lineage>
        <taxon>Eukaryota</taxon>
        <taxon>Metazoa</taxon>
        <taxon>Ecdysozoa</taxon>
        <taxon>Arthropoda</taxon>
        <taxon>Chelicerata</taxon>
        <taxon>Arachnida</taxon>
        <taxon>Pseudoscorpiones</taxon>
        <taxon>Cheliferoidea</taxon>
        <taxon>Chernetidae</taxon>
        <taxon>Cordylochernes</taxon>
    </lineage>
</organism>
<dbReference type="Pfam" id="PF07807">
    <property type="entry name" value="RED_C"/>
    <property type="match status" value="1"/>
</dbReference>
<feature type="compositionally biased region" description="Basic residues" evidence="5">
    <location>
        <begin position="168"/>
        <end position="177"/>
    </location>
</feature>
<proteinExistence type="inferred from homology"/>
<evidence type="ECO:0000256" key="3">
    <source>
        <dbReference type="ARBA" id="ARBA00022737"/>
    </source>
</evidence>
<name>A0ABY6K042_9ARAC</name>
<keyword evidence="3" id="KW-0677">Repeat</keyword>
<dbReference type="InterPro" id="IPR012916">
    <property type="entry name" value="RED_N"/>
</dbReference>
<dbReference type="InterPro" id="IPR039896">
    <property type="entry name" value="Red-like"/>
</dbReference>
<comment type="similarity">
    <text evidence="2">Belongs to the RED family.</text>
</comment>
<evidence type="ECO:0000256" key="2">
    <source>
        <dbReference type="ARBA" id="ARBA00006660"/>
    </source>
</evidence>
<keyword evidence="9" id="KW-1185">Reference proteome</keyword>